<gene>
    <name evidence="2" type="ORF">VCR31J2_1370084</name>
</gene>
<dbReference type="RefSeq" id="WP_050651661.1">
    <property type="nucleotide sequence ID" value="NZ_LK933985.1"/>
</dbReference>
<comment type="caution">
    <text evidence="2">The sequence shown here is derived from an EMBL/GenBank/DDBJ whole genome shotgun (WGS) entry which is preliminary data.</text>
</comment>
<organism evidence="2 3">
    <name type="scientific">Vibrio coralliirubri</name>
    <dbReference type="NCBI Taxonomy" id="1516159"/>
    <lineage>
        <taxon>Bacteria</taxon>
        <taxon>Pseudomonadati</taxon>
        <taxon>Pseudomonadota</taxon>
        <taxon>Gammaproteobacteria</taxon>
        <taxon>Vibrionales</taxon>
        <taxon>Vibrionaceae</taxon>
        <taxon>Vibrio</taxon>
    </lineage>
</organism>
<protein>
    <submittedName>
        <fullName evidence="2">Uncharacterized protein</fullName>
    </submittedName>
</protein>
<feature type="transmembrane region" description="Helical" evidence="1">
    <location>
        <begin position="60"/>
        <end position="80"/>
    </location>
</feature>
<dbReference type="AlphaFoldDB" id="A0AA87C041"/>
<feature type="transmembrane region" description="Helical" evidence="1">
    <location>
        <begin position="30"/>
        <end position="48"/>
    </location>
</feature>
<feature type="transmembrane region" description="Helical" evidence="1">
    <location>
        <begin position="86"/>
        <end position="103"/>
    </location>
</feature>
<keyword evidence="1" id="KW-0812">Transmembrane</keyword>
<name>A0AA87C041_9VIBR</name>
<keyword evidence="3" id="KW-1185">Reference proteome</keyword>
<accession>A0AA87C041</accession>
<sequence>MTDQADKWDTASNAIMLWCGIGILFSKGDFLLASILAVTYTCVIATLKVMEPVRKKYSKLVLFTLVSFMYDGGVVYTLELLGINNLWRFVATFPLACFVYWFGTRKVRPILKENKNGSF</sequence>
<evidence type="ECO:0000256" key="1">
    <source>
        <dbReference type="SAM" id="Phobius"/>
    </source>
</evidence>
<dbReference type="Proteomes" id="UP000041625">
    <property type="component" value="Unassembled WGS sequence"/>
</dbReference>
<dbReference type="EMBL" id="CCKJ01000043">
    <property type="protein sequence ID" value="CDT87037.1"/>
    <property type="molecule type" value="Genomic_DNA"/>
</dbReference>
<evidence type="ECO:0000313" key="2">
    <source>
        <dbReference type="EMBL" id="CDT87037.1"/>
    </source>
</evidence>
<keyword evidence="1" id="KW-0472">Membrane</keyword>
<keyword evidence="1" id="KW-1133">Transmembrane helix</keyword>
<reference evidence="2 3" key="1">
    <citation type="submission" date="2014-06" db="EMBL/GenBank/DDBJ databases">
        <authorList>
            <person name="Le Roux F."/>
        </authorList>
    </citation>
    <scope>NUCLEOTIDE SEQUENCE [LARGE SCALE GENOMIC DNA]</scope>
    <source>
        <strain evidence="2 3">J2-31</strain>
    </source>
</reference>
<evidence type="ECO:0000313" key="3">
    <source>
        <dbReference type="Proteomes" id="UP000041625"/>
    </source>
</evidence>
<proteinExistence type="predicted"/>